<evidence type="ECO:0000313" key="2">
    <source>
        <dbReference type="EMBL" id="TEA10835.1"/>
    </source>
</evidence>
<proteinExistence type="predicted"/>
<reference evidence="2 3" key="1">
    <citation type="submission" date="2018-11" db="EMBL/GenBank/DDBJ databases">
        <title>Genome sequence and assembly of Colletotrichum sidae.</title>
        <authorList>
            <person name="Gan P."/>
            <person name="Shirasu K."/>
        </authorList>
    </citation>
    <scope>NUCLEOTIDE SEQUENCE [LARGE SCALE GENOMIC DNA]</scope>
    <source>
        <strain evidence="2 3">CBS 518.97</strain>
    </source>
</reference>
<evidence type="ECO:0000313" key="3">
    <source>
        <dbReference type="Proteomes" id="UP000295604"/>
    </source>
</evidence>
<sequence>MSASTPSCKESRLVSKLQPNTPKTPPPPDHLLVPPNGLGPTPPKLVHSTKRKLRRSQDVKRRSRGRNDAQNRQPDPVSRRLPSARAAHHISYLPSPASRPPRRLSNPLVGRWPRSQIARVRIRTGGRTEDDTARFTGVRGNNRRTSCRRSPSPSTQHRERSVGTPWI</sequence>
<dbReference type="AlphaFoldDB" id="A0A4R8T2D5"/>
<keyword evidence="3" id="KW-1185">Reference proteome</keyword>
<organism evidence="2 3">
    <name type="scientific">Colletotrichum sidae</name>
    <dbReference type="NCBI Taxonomy" id="1347389"/>
    <lineage>
        <taxon>Eukaryota</taxon>
        <taxon>Fungi</taxon>
        <taxon>Dikarya</taxon>
        <taxon>Ascomycota</taxon>
        <taxon>Pezizomycotina</taxon>
        <taxon>Sordariomycetes</taxon>
        <taxon>Hypocreomycetidae</taxon>
        <taxon>Glomerellales</taxon>
        <taxon>Glomerellaceae</taxon>
        <taxon>Colletotrichum</taxon>
        <taxon>Colletotrichum orbiculare species complex</taxon>
    </lineage>
</organism>
<feature type="region of interest" description="Disordered" evidence="1">
    <location>
        <begin position="1"/>
        <end position="110"/>
    </location>
</feature>
<protein>
    <submittedName>
        <fullName evidence="2">Uncharacterized protein</fullName>
    </submittedName>
</protein>
<evidence type="ECO:0000256" key="1">
    <source>
        <dbReference type="SAM" id="MobiDB-lite"/>
    </source>
</evidence>
<dbReference type="EMBL" id="QAPF01000417">
    <property type="protein sequence ID" value="TEA10835.1"/>
    <property type="molecule type" value="Genomic_DNA"/>
</dbReference>
<dbReference type="Proteomes" id="UP000295604">
    <property type="component" value="Unassembled WGS sequence"/>
</dbReference>
<feature type="compositionally biased region" description="Basic and acidic residues" evidence="1">
    <location>
        <begin position="55"/>
        <end position="69"/>
    </location>
</feature>
<accession>A0A4R8T2D5</accession>
<comment type="caution">
    <text evidence="2">The sequence shown here is derived from an EMBL/GenBank/DDBJ whole genome shotgun (WGS) entry which is preliminary data.</text>
</comment>
<gene>
    <name evidence="2" type="ORF">C8034_v008598</name>
</gene>
<feature type="region of interest" description="Disordered" evidence="1">
    <location>
        <begin position="123"/>
        <end position="167"/>
    </location>
</feature>
<name>A0A4R8T2D5_9PEZI</name>